<gene>
    <name evidence="2" type="ORF">IAB59_00185</name>
</gene>
<proteinExistence type="predicted"/>
<protein>
    <submittedName>
        <fullName evidence="2">Uncharacterized protein</fullName>
    </submittedName>
</protein>
<keyword evidence="1" id="KW-0175">Coiled coil</keyword>
<feature type="coiled-coil region" evidence="1">
    <location>
        <begin position="24"/>
        <end position="51"/>
    </location>
</feature>
<comment type="caution">
    <text evidence="2">The sequence shown here is derived from an EMBL/GenBank/DDBJ whole genome shotgun (WGS) entry which is preliminary data.</text>
</comment>
<reference evidence="2" key="2">
    <citation type="journal article" date="2021" name="PeerJ">
        <title>Extensive microbial diversity within the chicken gut microbiome revealed by metagenomics and culture.</title>
        <authorList>
            <person name="Gilroy R."/>
            <person name="Ravi A."/>
            <person name="Getino M."/>
            <person name="Pursley I."/>
            <person name="Horton D.L."/>
            <person name="Alikhan N.F."/>
            <person name="Baker D."/>
            <person name="Gharbi K."/>
            <person name="Hall N."/>
            <person name="Watson M."/>
            <person name="Adriaenssens E.M."/>
            <person name="Foster-Nyarko E."/>
            <person name="Jarju S."/>
            <person name="Secka A."/>
            <person name="Antonio M."/>
            <person name="Oren A."/>
            <person name="Chaudhuri R.R."/>
            <person name="La Ragione R."/>
            <person name="Hildebrand F."/>
            <person name="Pallen M.J."/>
        </authorList>
    </citation>
    <scope>NUCLEOTIDE SEQUENCE</scope>
    <source>
        <strain evidence="2">CHK195-26880</strain>
    </source>
</reference>
<dbReference type="EMBL" id="DVKQ01000002">
    <property type="protein sequence ID" value="HIT36888.1"/>
    <property type="molecule type" value="Genomic_DNA"/>
</dbReference>
<dbReference type="Proteomes" id="UP000886833">
    <property type="component" value="Unassembled WGS sequence"/>
</dbReference>
<evidence type="ECO:0000313" key="2">
    <source>
        <dbReference type="EMBL" id="HIT36888.1"/>
    </source>
</evidence>
<dbReference type="AlphaFoldDB" id="A0A9D1G9J5"/>
<organism evidence="2 3">
    <name type="scientific">Candidatus Onthousia faecipullorum</name>
    <dbReference type="NCBI Taxonomy" id="2840887"/>
    <lineage>
        <taxon>Bacteria</taxon>
        <taxon>Bacillati</taxon>
        <taxon>Bacillota</taxon>
        <taxon>Bacilli</taxon>
        <taxon>Candidatus Onthousia</taxon>
    </lineage>
</organism>
<name>A0A9D1G9J5_9FIRM</name>
<sequence length="81" mass="9838">MSKEDYSKYYIQGSDHYLIPKDIFNELFNEMENWKKEAHQYKKVIDKLSKTIYEIDELRKTTGGYPSDYIDYSLEILREVE</sequence>
<evidence type="ECO:0000313" key="3">
    <source>
        <dbReference type="Proteomes" id="UP000886833"/>
    </source>
</evidence>
<accession>A0A9D1G9J5</accession>
<reference evidence="2" key="1">
    <citation type="submission" date="2020-10" db="EMBL/GenBank/DDBJ databases">
        <authorList>
            <person name="Gilroy R."/>
        </authorList>
    </citation>
    <scope>NUCLEOTIDE SEQUENCE</scope>
    <source>
        <strain evidence="2">CHK195-26880</strain>
    </source>
</reference>
<evidence type="ECO:0000256" key="1">
    <source>
        <dbReference type="SAM" id="Coils"/>
    </source>
</evidence>